<sequence>MTSVKALLRRDSGQLTHAANHLDTKFDGVKADISRLEKRLKQTSVVSRQISAAFEKRLKQTSVVSRQISAALQADISRVEKKLEDCQ</sequence>
<feature type="non-terminal residue" evidence="1">
    <location>
        <position position="87"/>
    </location>
</feature>
<name>A0A3N4IYD1_9PEZI</name>
<proteinExistence type="predicted"/>
<evidence type="ECO:0000313" key="1">
    <source>
        <dbReference type="EMBL" id="RPA89200.1"/>
    </source>
</evidence>
<dbReference type="Proteomes" id="UP000276215">
    <property type="component" value="Unassembled WGS sequence"/>
</dbReference>
<dbReference type="EMBL" id="ML120604">
    <property type="protein sequence ID" value="RPA89200.1"/>
    <property type="molecule type" value="Genomic_DNA"/>
</dbReference>
<evidence type="ECO:0000313" key="2">
    <source>
        <dbReference type="Proteomes" id="UP000276215"/>
    </source>
</evidence>
<reference evidence="1 2" key="1">
    <citation type="journal article" date="2018" name="Nat. Ecol. Evol.">
        <title>Pezizomycetes genomes reveal the molecular basis of ectomycorrhizal truffle lifestyle.</title>
        <authorList>
            <person name="Murat C."/>
            <person name="Payen T."/>
            <person name="Noel B."/>
            <person name="Kuo A."/>
            <person name="Morin E."/>
            <person name="Chen J."/>
            <person name="Kohler A."/>
            <person name="Krizsan K."/>
            <person name="Balestrini R."/>
            <person name="Da Silva C."/>
            <person name="Montanini B."/>
            <person name="Hainaut M."/>
            <person name="Levati E."/>
            <person name="Barry K.W."/>
            <person name="Belfiori B."/>
            <person name="Cichocki N."/>
            <person name="Clum A."/>
            <person name="Dockter R.B."/>
            <person name="Fauchery L."/>
            <person name="Guy J."/>
            <person name="Iotti M."/>
            <person name="Le Tacon F."/>
            <person name="Lindquist E.A."/>
            <person name="Lipzen A."/>
            <person name="Malagnac F."/>
            <person name="Mello A."/>
            <person name="Molinier V."/>
            <person name="Miyauchi S."/>
            <person name="Poulain J."/>
            <person name="Riccioni C."/>
            <person name="Rubini A."/>
            <person name="Sitrit Y."/>
            <person name="Splivallo R."/>
            <person name="Traeger S."/>
            <person name="Wang M."/>
            <person name="Zifcakova L."/>
            <person name="Wipf D."/>
            <person name="Zambonelli A."/>
            <person name="Paolocci F."/>
            <person name="Nowrousian M."/>
            <person name="Ottonello S."/>
            <person name="Baldrian P."/>
            <person name="Spatafora J.W."/>
            <person name="Henrissat B."/>
            <person name="Nagy L.G."/>
            <person name="Aury J.M."/>
            <person name="Wincker P."/>
            <person name="Grigoriev I.V."/>
            <person name="Bonfante P."/>
            <person name="Martin F.M."/>
        </authorList>
    </citation>
    <scope>NUCLEOTIDE SEQUENCE [LARGE SCALE GENOMIC DNA]</scope>
    <source>
        <strain evidence="1 2">120613-1</strain>
    </source>
</reference>
<accession>A0A3N4IYD1</accession>
<organism evidence="1 2">
    <name type="scientific">Choiromyces venosus 120613-1</name>
    <dbReference type="NCBI Taxonomy" id="1336337"/>
    <lineage>
        <taxon>Eukaryota</taxon>
        <taxon>Fungi</taxon>
        <taxon>Dikarya</taxon>
        <taxon>Ascomycota</taxon>
        <taxon>Pezizomycotina</taxon>
        <taxon>Pezizomycetes</taxon>
        <taxon>Pezizales</taxon>
        <taxon>Tuberaceae</taxon>
        <taxon>Choiromyces</taxon>
    </lineage>
</organism>
<gene>
    <name evidence="1" type="ORF">L873DRAFT_1823305</name>
</gene>
<keyword evidence="2" id="KW-1185">Reference proteome</keyword>
<dbReference type="AlphaFoldDB" id="A0A3N4IYD1"/>
<protein>
    <submittedName>
        <fullName evidence="1">Uncharacterized protein</fullName>
    </submittedName>
</protein>